<evidence type="ECO:0000256" key="6">
    <source>
        <dbReference type="PIRSR" id="PIRSR602322-1"/>
    </source>
</evidence>
<dbReference type="GO" id="GO:0009055">
    <property type="term" value="F:electron transfer activity"/>
    <property type="evidence" value="ECO:0007669"/>
    <property type="project" value="InterPro"/>
</dbReference>
<keyword evidence="7" id="KW-0732">Signal</keyword>
<reference evidence="10" key="1">
    <citation type="submission" date="2020-06" db="EMBL/GenBank/DDBJ databases">
        <title>Draft genomic sequence of Geomonas sp. Red330.</title>
        <authorList>
            <person name="Itoh H."/>
            <person name="Zhenxing X."/>
            <person name="Ushijima N."/>
            <person name="Masuda Y."/>
            <person name="Shiratori Y."/>
            <person name="Senoo K."/>
        </authorList>
    </citation>
    <scope>NUCLEOTIDE SEQUENCE [LARGE SCALE GENOMIC DNA]</scope>
    <source>
        <strain evidence="10">Red330</strain>
    </source>
</reference>
<evidence type="ECO:0000256" key="7">
    <source>
        <dbReference type="SAM" id="SignalP"/>
    </source>
</evidence>
<keyword evidence="10" id="KW-1185">Reference proteome</keyword>
<feature type="signal peptide" evidence="7">
    <location>
        <begin position="1"/>
        <end position="20"/>
    </location>
</feature>
<keyword evidence="4" id="KW-0249">Electron transport</keyword>
<feature type="binding site" description="axial binding residue" evidence="6">
    <location>
        <position position="40"/>
    </location>
    <ligand>
        <name>heme c</name>
        <dbReference type="ChEBI" id="CHEBI:61717"/>
        <label>1</label>
    </ligand>
    <ligandPart>
        <name>Fe</name>
        <dbReference type="ChEBI" id="CHEBI:18248"/>
    </ligandPart>
</feature>
<feature type="binding site" description="axial binding residue" evidence="6">
    <location>
        <position position="50"/>
    </location>
    <ligand>
        <name>heme c</name>
        <dbReference type="ChEBI" id="CHEBI:61717"/>
        <label>1</label>
    </ligand>
    <ligandPart>
        <name>Fe</name>
        <dbReference type="ChEBI" id="CHEBI:18248"/>
    </ligandPart>
</feature>
<evidence type="ECO:0000256" key="3">
    <source>
        <dbReference type="ARBA" id="ARBA00022723"/>
    </source>
</evidence>
<organism evidence="9 10">
    <name type="scientific">Geomonas silvestris</name>
    <dbReference type="NCBI Taxonomy" id="2740184"/>
    <lineage>
        <taxon>Bacteria</taxon>
        <taxon>Pseudomonadati</taxon>
        <taxon>Thermodesulfobacteriota</taxon>
        <taxon>Desulfuromonadia</taxon>
        <taxon>Geobacterales</taxon>
        <taxon>Geobacteraceae</taxon>
        <taxon>Geomonas</taxon>
    </lineage>
</organism>
<feature type="binding site" description="axial binding residue" evidence="6">
    <location>
        <position position="51"/>
    </location>
    <ligand>
        <name>heme c</name>
        <dbReference type="ChEBI" id="CHEBI:61717"/>
        <label>1</label>
    </ligand>
    <ligandPart>
        <name>Fe</name>
        <dbReference type="ChEBI" id="CHEBI:18248"/>
    </ligandPart>
</feature>
<name>A0A6V8MFQ0_9BACT</name>
<dbReference type="RefSeq" id="WP_183353662.1">
    <property type="nucleotide sequence ID" value="NZ_BLXX01000002.1"/>
</dbReference>
<dbReference type="Pfam" id="PF14522">
    <property type="entry name" value="Cytochrome_C7"/>
    <property type="match status" value="1"/>
</dbReference>
<dbReference type="EMBL" id="BLXX01000002">
    <property type="protein sequence ID" value="GFO58816.1"/>
    <property type="molecule type" value="Genomic_DNA"/>
</dbReference>
<keyword evidence="2 6" id="KW-0349">Heme</keyword>
<evidence type="ECO:0000313" key="9">
    <source>
        <dbReference type="EMBL" id="GFO58816.1"/>
    </source>
</evidence>
<keyword evidence="3 6" id="KW-0479">Metal-binding</keyword>
<dbReference type="CDD" id="cd08168">
    <property type="entry name" value="Cytochrom_C3"/>
    <property type="match status" value="1"/>
</dbReference>
<dbReference type="InterPro" id="IPR029467">
    <property type="entry name" value="Cyt_c7-like"/>
</dbReference>
<dbReference type="InterPro" id="IPR036280">
    <property type="entry name" value="Multihaem_cyt_sf"/>
</dbReference>
<evidence type="ECO:0000313" key="10">
    <source>
        <dbReference type="Proteomes" id="UP000556026"/>
    </source>
</evidence>
<evidence type="ECO:0000256" key="2">
    <source>
        <dbReference type="ARBA" id="ARBA00022617"/>
    </source>
</evidence>
<dbReference type="InterPro" id="IPR053591">
    <property type="entry name" value="Cytochrome_c"/>
</dbReference>
<dbReference type="SUPFAM" id="SSF48695">
    <property type="entry name" value="Multiheme cytochromes"/>
    <property type="match status" value="1"/>
</dbReference>
<gene>
    <name evidence="9" type="primary">ppcE</name>
    <name evidence="9" type="ORF">GMST_11410</name>
</gene>
<sequence>MKRAIAAAALTLMTATVALAADVITLPAKNGNITFNHKMHQEKVANCKACHEKAPGKIEGFGKDWAHKTCKGCHADKGAGPTKCSECHKK</sequence>
<dbReference type="Proteomes" id="UP000556026">
    <property type="component" value="Unassembled WGS sequence"/>
</dbReference>
<dbReference type="Gene3D" id="3.90.10.10">
    <property type="entry name" value="Cytochrome C3"/>
    <property type="match status" value="1"/>
</dbReference>
<dbReference type="InterPro" id="IPR002322">
    <property type="entry name" value="Cyt_c_III"/>
</dbReference>
<evidence type="ECO:0000256" key="1">
    <source>
        <dbReference type="ARBA" id="ARBA00022448"/>
    </source>
</evidence>
<evidence type="ECO:0000256" key="4">
    <source>
        <dbReference type="ARBA" id="ARBA00022982"/>
    </source>
</evidence>
<feature type="chain" id="PRO_5027698636" evidence="7">
    <location>
        <begin position="21"/>
        <end position="90"/>
    </location>
</feature>
<comment type="cofactor">
    <cofactor evidence="6">
        <name>heme c</name>
        <dbReference type="ChEBI" id="CHEBI:61717"/>
    </cofactor>
    <text evidence="6">Binds 4 heme c groups covalently per monomer.</text>
</comment>
<dbReference type="GO" id="GO:0046872">
    <property type="term" value="F:metal ion binding"/>
    <property type="evidence" value="ECO:0007669"/>
    <property type="project" value="UniProtKB-KW"/>
</dbReference>
<evidence type="ECO:0000259" key="8">
    <source>
        <dbReference type="Pfam" id="PF14522"/>
    </source>
</evidence>
<feature type="binding site" description="axial binding residue" evidence="6">
    <location>
        <position position="47"/>
    </location>
    <ligand>
        <name>heme c</name>
        <dbReference type="ChEBI" id="CHEBI:61717"/>
        <label>1</label>
    </ligand>
    <ligandPart>
        <name>Fe</name>
        <dbReference type="ChEBI" id="CHEBI:18248"/>
    </ligandPart>
</feature>
<dbReference type="AlphaFoldDB" id="A0A6V8MFQ0"/>
<dbReference type="NCBIfam" id="NF043011">
    <property type="entry name" value="CytC7_Geobact"/>
    <property type="match status" value="1"/>
</dbReference>
<keyword evidence="1" id="KW-0813">Transport</keyword>
<feature type="binding site" description="axial binding residue" evidence="6">
    <location>
        <position position="74"/>
    </location>
    <ligand>
        <name>heme c</name>
        <dbReference type="ChEBI" id="CHEBI:61717"/>
        <label>1</label>
    </ligand>
    <ligandPart>
        <name>Fe</name>
        <dbReference type="ChEBI" id="CHEBI:18248"/>
    </ligandPart>
</feature>
<comment type="caution">
    <text evidence="9">The sequence shown here is derived from an EMBL/GenBank/DDBJ whole genome shotgun (WGS) entry which is preliminary data.</text>
</comment>
<keyword evidence="5 6" id="KW-0408">Iron</keyword>
<accession>A0A6V8MFQ0</accession>
<protein>
    <submittedName>
        <fullName evidence="9">Cytochrome c</fullName>
    </submittedName>
</protein>
<feature type="binding site" description="axial binding residue" evidence="6">
    <location>
        <position position="73"/>
    </location>
    <ligand>
        <name>heme c</name>
        <dbReference type="ChEBI" id="CHEBI:61717"/>
        <label>1</label>
    </ligand>
    <ligandPart>
        <name>Fe</name>
        <dbReference type="ChEBI" id="CHEBI:18248"/>
    </ligandPart>
</feature>
<proteinExistence type="predicted"/>
<evidence type="ECO:0000256" key="5">
    <source>
        <dbReference type="ARBA" id="ARBA00023004"/>
    </source>
</evidence>
<feature type="domain" description="Cytochrome c7-like" evidence="8">
    <location>
        <begin position="34"/>
        <end position="89"/>
    </location>
</feature>
<dbReference type="GO" id="GO:0020037">
    <property type="term" value="F:heme binding"/>
    <property type="evidence" value="ECO:0007669"/>
    <property type="project" value="InterPro"/>
</dbReference>
<dbReference type="PRINTS" id="PR00609">
    <property type="entry name" value="CYTOCHROMEC3"/>
</dbReference>
<feature type="binding site" description="axial binding residue" evidence="6">
    <location>
        <position position="37"/>
    </location>
    <ligand>
        <name>heme c</name>
        <dbReference type="ChEBI" id="CHEBI:61717"/>
        <label>1</label>
    </ligand>
    <ligandPart>
        <name>Fe</name>
        <dbReference type="ChEBI" id="CHEBI:18248"/>
    </ligandPart>
</feature>